<evidence type="ECO:0000313" key="3">
    <source>
        <dbReference type="Proteomes" id="UP001333110"/>
    </source>
</evidence>
<feature type="compositionally biased region" description="Polar residues" evidence="1">
    <location>
        <begin position="7"/>
        <end position="18"/>
    </location>
</feature>
<comment type="caution">
    <text evidence="2">The sequence shown here is derived from an EMBL/GenBank/DDBJ whole genome shotgun (WGS) entry which is preliminary data.</text>
</comment>
<protein>
    <recommendedName>
        <fullName evidence="4">Reverse transcriptase domain-containing protein</fullName>
    </recommendedName>
</protein>
<dbReference type="Proteomes" id="UP001333110">
    <property type="component" value="Unassembled WGS sequence"/>
</dbReference>
<evidence type="ECO:0000313" key="2">
    <source>
        <dbReference type="EMBL" id="KAK4806536.1"/>
    </source>
</evidence>
<proteinExistence type="predicted"/>
<keyword evidence="3" id="KW-1185">Reference proteome</keyword>
<accession>A0AAN7RQT7</accession>
<evidence type="ECO:0000256" key="1">
    <source>
        <dbReference type="SAM" id="MobiDB-lite"/>
    </source>
</evidence>
<gene>
    <name evidence="2" type="ORF">QYF61_021372</name>
</gene>
<dbReference type="EMBL" id="JAUNZN010000039">
    <property type="protein sequence ID" value="KAK4806536.1"/>
    <property type="molecule type" value="Genomic_DNA"/>
</dbReference>
<dbReference type="AlphaFoldDB" id="A0AAN7RQT7"/>
<reference evidence="2 3" key="1">
    <citation type="journal article" date="2023" name="J. Hered.">
        <title>Chromosome-level genome of the wood stork (Mycteria americana) provides insight into avian chromosome evolution.</title>
        <authorList>
            <person name="Flamio R. Jr."/>
            <person name="Ramstad K.M."/>
        </authorList>
    </citation>
    <scope>NUCLEOTIDE SEQUENCE [LARGE SCALE GENOMIC DNA]</scope>
    <source>
        <strain evidence="2">JAX WOST 10</strain>
    </source>
</reference>
<organism evidence="2 3">
    <name type="scientific">Mycteria americana</name>
    <name type="common">Wood stork</name>
    <dbReference type="NCBI Taxonomy" id="33587"/>
    <lineage>
        <taxon>Eukaryota</taxon>
        <taxon>Metazoa</taxon>
        <taxon>Chordata</taxon>
        <taxon>Craniata</taxon>
        <taxon>Vertebrata</taxon>
        <taxon>Euteleostomi</taxon>
        <taxon>Archelosauria</taxon>
        <taxon>Archosauria</taxon>
        <taxon>Dinosauria</taxon>
        <taxon>Saurischia</taxon>
        <taxon>Theropoda</taxon>
        <taxon>Coelurosauria</taxon>
        <taxon>Aves</taxon>
        <taxon>Neognathae</taxon>
        <taxon>Neoaves</taxon>
        <taxon>Aequornithes</taxon>
        <taxon>Ciconiiformes</taxon>
        <taxon>Ciconiidae</taxon>
        <taxon>Mycteria</taxon>
    </lineage>
</organism>
<dbReference type="PANTHER" id="PTHR33332">
    <property type="entry name" value="REVERSE TRANSCRIPTASE DOMAIN-CONTAINING PROTEIN"/>
    <property type="match status" value="1"/>
</dbReference>
<feature type="region of interest" description="Disordered" evidence="1">
    <location>
        <begin position="1"/>
        <end position="26"/>
    </location>
</feature>
<evidence type="ECO:0008006" key="4">
    <source>
        <dbReference type="Google" id="ProtNLM"/>
    </source>
</evidence>
<name>A0AAN7RQT7_MYCAM</name>
<sequence>MRGFTAGGSTEYRTATNRSRADEKMEGGKIIRRSQHVFTEGKSCLTNLINFYDKMTGLVDEGRGGAIVHLDFCKIFDTVSHKILIEKLLMYWLDVQTAGWT</sequence>